<evidence type="ECO:0000313" key="2">
    <source>
        <dbReference type="EMBL" id="KVM28648.1"/>
    </source>
</evidence>
<evidence type="ECO:0000313" key="3">
    <source>
        <dbReference type="Proteomes" id="UP000061665"/>
    </source>
</evidence>
<name>A0AB73FZW2_9BURK</name>
<sequence length="110" mass="11761">MLVLSFIGTGRLIERDGCCASGWQILAVAGVVSVAYALIVLGIGWVTYLAAAPSEYRVSILGGGDTPELRQWAIRVMFDRMPVRTIGIAACLFALARELRVRSAAPVPTP</sequence>
<dbReference type="EMBL" id="LOZE01000083">
    <property type="protein sequence ID" value="KVM28648.1"/>
    <property type="molecule type" value="Genomic_DNA"/>
</dbReference>
<comment type="caution">
    <text evidence="2">The sequence shown here is derived from an EMBL/GenBank/DDBJ whole genome shotgun (WGS) entry which is preliminary data.</text>
</comment>
<dbReference type="AlphaFoldDB" id="A0AB73FZW2"/>
<dbReference type="RefSeq" id="WP_059726819.1">
    <property type="nucleotide sequence ID" value="NZ_LOYI01000113.1"/>
</dbReference>
<keyword evidence="1" id="KW-0472">Membrane</keyword>
<gene>
    <name evidence="2" type="ORF">WJ53_09345</name>
</gene>
<accession>A0AB73FZW2</accession>
<dbReference type="Proteomes" id="UP000061665">
    <property type="component" value="Unassembled WGS sequence"/>
</dbReference>
<feature type="transmembrane region" description="Helical" evidence="1">
    <location>
        <begin position="25"/>
        <end position="51"/>
    </location>
</feature>
<proteinExistence type="predicted"/>
<organism evidence="2 3">
    <name type="scientific">Burkholderia ubonensis</name>
    <dbReference type="NCBI Taxonomy" id="101571"/>
    <lineage>
        <taxon>Bacteria</taxon>
        <taxon>Pseudomonadati</taxon>
        <taxon>Pseudomonadota</taxon>
        <taxon>Betaproteobacteria</taxon>
        <taxon>Burkholderiales</taxon>
        <taxon>Burkholderiaceae</taxon>
        <taxon>Burkholderia</taxon>
        <taxon>Burkholderia cepacia complex</taxon>
    </lineage>
</organism>
<protein>
    <submittedName>
        <fullName evidence="2">Uncharacterized protein</fullName>
    </submittedName>
</protein>
<keyword evidence="1" id="KW-1133">Transmembrane helix</keyword>
<evidence type="ECO:0000256" key="1">
    <source>
        <dbReference type="SAM" id="Phobius"/>
    </source>
</evidence>
<keyword evidence="1" id="KW-0812">Transmembrane</keyword>
<reference evidence="2 3" key="1">
    <citation type="submission" date="2015-11" db="EMBL/GenBank/DDBJ databases">
        <title>Expanding the genomic diversity of Burkholderia species for the development of highly accurate diagnostics.</title>
        <authorList>
            <person name="Sahl J."/>
            <person name="Keim P."/>
            <person name="Wagner D."/>
        </authorList>
    </citation>
    <scope>NUCLEOTIDE SEQUENCE [LARGE SCALE GENOMIC DNA]</scope>
    <source>
        <strain evidence="2 3">MSMB2058</strain>
    </source>
</reference>